<organism evidence="1 2">
    <name type="scientific">Kinneretia aquatilis</name>
    <dbReference type="NCBI Taxonomy" id="2070761"/>
    <lineage>
        <taxon>Bacteria</taxon>
        <taxon>Pseudomonadati</taxon>
        <taxon>Pseudomonadota</taxon>
        <taxon>Betaproteobacteria</taxon>
        <taxon>Burkholderiales</taxon>
        <taxon>Sphaerotilaceae</taxon>
        <taxon>Roseateles</taxon>
    </lineage>
</organism>
<dbReference type="InterPro" id="IPR009003">
    <property type="entry name" value="Peptidase_S1_PA"/>
</dbReference>
<keyword evidence="1" id="KW-0378">Hydrolase</keyword>
<dbReference type="GO" id="GO:0008233">
    <property type="term" value="F:peptidase activity"/>
    <property type="evidence" value="ECO:0007669"/>
    <property type="project" value="UniProtKB-KW"/>
</dbReference>
<sequence length="290" mass="30134">MARVCGSAGNEFDFRGSGLKEVGISLAQSCAAYLRALVRALCAGLLVSLVAHAQSSASASALTPAEIIARSKPSVVLVGTFNPLATPRFSFRGTGFAVADGTRIVTNAHVLPEPGSEQASQLAVQVKQASGAWELRKVLDLSLERAHDLAVLEIGAPALRPLPLKTELPEEGTEVLFIGFPIGGALGFSHVSHRGMVSAVTPVALPAPSSTTLNARNVSQLRAGSFNILQLDATAYPGNSGGPVLDARSGEVLGVINMVLIKNTKESVLAQPSGISYAIPIENVARILQR</sequence>
<comment type="caution">
    <text evidence="1">The sequence shown here is derived from an EMBL/GenBank/DDBJ whole genome shotgun (WGS) entry which is preliminary data.</text>
</comment>
<evidence type="ECO:0000313" key="1">
    <source>
        <dbReference type="EMBL" id="PND36667.1"/>
    </source>
</evidence>
<dbReference type="Pfam" id="PF13365">
    <property type="entry name" value="Trypsin_2"/>
    <property type="match status" value="1"/>
</dbReference>
<keyword evidence="1" id="KW-0645">Protease</keyword>
<dbReference type="Proteomes" id="UP000235916">
    <property type="component" value="Unassembled WGS sequence"/>
</dbReference>
<evidence type="ECO:0000313" key="2">
    <source>
        <dbReference type="Proteomes" id="UP000235916"/>
    </source>
</evidence>
<dbReference type="PANTHER" id="PTHR43019:SF23">
    <property type="entry name" value="PROTEASE DO-LIKE 5, CHLOROPLASTIC"/>
    <property type="match status" value="1"/>
</dbReference>
<dbReference type="GO" id="GO:0006508">
    <property type="term" value="P:proteolysis"/>
    <property type="evidence" value="ECO:0007669"/>
    <property type="project" value="UniProtKB-KW"/>
</dbReference>
<reference evidence="1 2" key="1">
    <citation type="submission" date="2018-01" db="EMBL/GenBank/DDBJ databases">
        <title>Draft genome sequence of Paucibacter aquatile CR182 isolated from freshwater of the Nakdong River.</title>
        <authorList>
            <person name="Choi A."/>
            <person name="Chung E.J."/>
        </authorList>
    </citation>
    <scope>NUCLEOTIDE SEQUENCE [LARGE SCALE GENOMIC DNA]</scope>
    <source>
        <strain evidence="1 2">CR182</strain>
    </source>
</reference>
<keyword evidence="2" id="KW-1185">Reference proteome</keyword>
<dbReference type="PANTHER" id="PTHR43019">
    <property type="entry name" value="SERINE ENDOPROTEASE DEGS"/>
    <property type="match status" value="1"/>
</dbReference>
<protein>
    <submittedName>
        <fullName evidence="1">Serine protease</fullName>
    </submittedName>
</protein>
<name>A0A2N8KT84_9BURK</name>
<gene>
    <name evidence="1" type="ORF">C1O66_22030</name>
</gene>
<dbReference type="InterPro" id="IPR043504">
    <property type="entry name" value="Peptidase_S1_PA_chymotrypsin"/>
</dbReference>
<accession>A0A2N8KT84</accession>
<proteinExistence type="predicted"/>
<dbReference type="Gene3D" id="2.40.10.10">
    <property type="entry name" value="Trypsin-like serine proteases"/>
    <property type="match status" value="2"/>
</dbReference>
<dbReference type="SUPFAM" id="SSF50494">
    <property type="entry name" value="Trypsin-like serine proteases"/>
    <property type="match status" value="1"/>
</dbReference>
<dbReference type="AlphaFoldDB" id="A0A2N8KT84"/>
<dbReference type="EMBL" id="POSP01000004">
    <property type="protein sequence ID" value="PND36667.1"/>
    <property type="molecule type" value="Genomic_DNA"/>
</dbReference>